<dbReference type="OrthoDB" id="15743at2759"/>
<dbReference type="Proteomes" id="UP000625711">
    <property type="component" value="Unassembled WGS sequence"/>
</dbReference>
<name>A0A834I114_RHYFE</name>
<dbReference type="GO" id="GO:0005743">
    <property type="term" value="C:mitochondrial inner membrane"/>
    <property type="evidence" value="ECO:0007669"/>
    <property type="project" value="TreeGrafter"/>
</dbReference>
<keyword evidence="2" id="KW-1185">Reference proteome</keyword>
<dbReference type="PANTHER" id="PTHR15420">
    <property type="entry name" value="UBIQUINOL-CYTOCHROME C REDUCTASE COMPLEX 6.4 KD PROTEIN"/>
    <property type="match status" value="1"/>
</dbReference>
<dbReference type="GO" id="GO:0006122">
    <property type="term" value="P:mitochondrial electron transport, ubiquinol to cytochrome c"/>
    <property type="evidence" value="ECO:0007669"/>
    <property type="project" value="InterPro"/>
</dbReference>
<organism evidence="1 2">
    <name type="scientific">Rhynchophorus ferrugineus</name>
    <name type="common">Red palm weevil</name>
    <name type="synonym">Curculio ferrugineus</name>
    <dbReference type="NCBI Taxonomy" id="354439"/>
    <lineage>
        <taxon>Eukaryota</taxon>
        <taxon>Metazoa</taxon>
        <taxon>Ecdysozoa</taxon>
        <taxon>Arthropoda</taxon>
        <taxon>Hexapoda</taxon>
        <taxon>Insecta</taxon>
        <taxon>Pterygota</taxon>
        <taxon>Neoptera</taxon>
        <taxon>Endopterygota</taxon>
        <taxon>Coleoptera</taxon>
        <taxon>Polyphaga</taxon>
        <taxon>Cucujiformia</taxon>
        <taxon>Curculionidae</taxon>
        <taxon>Dryophthorinae</taxon>
        <taxon>Rhynchophorus</taxon>
    </lineage>
</organism>
<sequence length="69" mass="7381">MPGPVVNAARRLPGPLGAIGKKHVEILSQWLGTAGAYGATAGVLVCYLTDWRVVVDYIPFYNGKFSSTE</sequence>
<dbReference type="InterPro" id="IPR029027">
    <property type="entry name" value="Single_a-helix_sf"/>
</dbReference>
<evidence type="ECO:0000313" key="1">
    <source>
        <dbReference type="EMBL" id="KAF7270738.1"/>
    </source>
</evidence>
<accession>A0A834I114</accession>
<dbReference type="EMBL" id="JAACXV010014065">
    <property type="protein sequence ID" value="KAF7270738.1"/>
    <property type="molecule type" value="Genomic_DNA"/>
</dbReference>
<dbReference type="SUPFAM" id="SSF81518">
    <property type="entry name" value="Subunit XI (6.4 kDa protein) of cytochrome bc1 complex (Ubiquinol-cytochrome c reductase)"/>
    <property type="match status" value="1"/>
</dbReference>
<gene>
    <name evidence="1" type="ORF">GWI33_016320</name>
</gene>
<dbReference type="PANTHER" id="PTHR15420:SF2">
    <property type="entry name" value="CYTOCHROME B-C1 COMPLEX SUBUNIT 10"/>
    <property type="match status" value="1"/>
</dbReference>
<evidence type="ECO:0000313" key="2">
    <source>
        <dbReference type="Proteomes" id="UP000625711"/>
    </source>
</evidence>
<reference evidence="1" key="1">
    <citation type="submission" date="2020-08" db="EMBL/GenBank/DDBJ databases">
        <title>Genome sequencing and assembly of the red palm weevil Rhynchophorus ferrugineus.</title>
        <authorList>
            <person name="Dias G.B."/>
            <person name="Bergman C.M."/>
            <person name="Manee M."/>
        </authorList>
    </citation>
    <scope>NUCLEOTIDE SEQUENCE</scope>
    <source>
        <strain evidence="1">AA-2017</strain>
        <tissue evidence="1">Whole larva</tissue>
    </source>
</reference>
<proteinExistence type="predicted"/>
<dbReference type="Pfam" id="PF08997">
    <property type="entry name" value="UCR_6-4kD"/>
    <property type="match status" value="1"/>
</dbReference>
<evidence type="ECO:0008006" key="3">
    <source>
        <dbReference type="Google" id="ProtNLM"/>
    </source>
</evidence>
<dbReference type="AlphaFoldDB" id="A0A834I114"/>
<comment type="caution">
    <text evidence="1">The sequence shown here is derived from an EMBL/GenBank/DDBJ whole genome shotgun (WGS) entry which is preliminary data.</text>
</comment>
<dbReference type="Gene3D" id="1.20.5.220">
    <property type="match status" value="1"/>
</dbReference>
<protein>
    <recommendedName>
        <fullName evidence="3">Cytochrome b-c1 complex subunit 10</fullName>
    </recommendedName>
</protein>
<dbReference type="InterPro" id="IPR015089">
    <property type="entry name" value="UQCR"/>
</dbReference>